<evidence type="ECO:0000256" key="1">
    <source>
        <dbReference type="ARBA" id="ARBA00005510"/>
    </source>
</evidence>
<dbReference type="InterPro" id="IPR011598">
    <property type="entry name" value="bHLH_dom"/>
</dbReference>
<dbReference type="GO" id="GO:0003677">
    <property type="term" value="F:DNA binding"/>
    <property type="evidence" value="ECO:0007669"/>
    <property type="project" value="UniProtKB-KW"/>
</dbReference>
<dbReference type="SMART" id="SM00353">
    <property type="entry name" value="HLH"/>
    <property type="match status" value="1"/>
</dbReference>
<feature type="region of interest" description="Disordered" evidence="5">
    <location>
        <begin position="1"/>
        <end position="36"/>
    </location>
</feature>
<keyword evidence="8" id="KW-1185">Reference proteome</keyword>
<reference evidence="8" key="1">
    <citation type="submission" date="2024-06" db="EMBL/GenBank/DDBJ databases">
        <authorList>
            <person name="Ryan C."/>
        </authorList>
    </citation>
    <scope>NUCLEOTIDE SEQUENCE [LARGE SCALE GENOMIC DNA]</scope>
</reference>
<dbReference type="PANTHER" id="PTHR45855:SF24">
    <property type="entry name" value="HELIX-LOOP-HELIX DNA-BINDING DOMAIN CONTAINING PROTEIN, EXPRESSED"/>
    <property type="match status" value="1"/>
</dbReference>
<protein>
    <recommendedName>
        <fullName evidence="6">BHLH domain-containing protein</fullName>
    </recommendedName>
</protein>
<keyword evidence="2" id="KW-0805">Transcription regulation</keyword>
<keyword evidence="4" id="KW-0804">Transcription</keyword>
<evidence type="ECO:0000256" key="2">
    <source>
        <dbReference type="ARBA" id="ARBA00023015"/>
    </source>
</evidence>
<evidence type="ECO:0000259" key="6">
    <source>
        <dbReference type="PROSITE" id="PS50888"/>
    </source>
</evidence>
<feature type="region of interest" description="Disordered" evidence="5">
    <location>
        <begin position="127"/>
        <end position="193"/>
    </location>
</feature>
<feature type="compositionally biased region" description="Basic residues" evidence="5">
    <location>
        <begin position="337"/>
        <end position="349"/>
    </location>
</feature>
<organism evidence="7 8">
    <name type="scientific">Urochloa decumbens</name>
    <dbReference type="NCBI Taxonomy" id="240449"/>
    <lineage>
        <taxon>Eukaryota</taxon>
        <taxon>Viridiplantae</taxon>
        <taxon>Streptophyta</taxon>
        <taxon>Embryophyta</taxon>
        <taxon>Tracheophyta</taxon>
        <taxon>Spermatophyta</taxon>
        <taxon>Magnoliopsida</taxon>
        <taxon>Liliopsida</taxon>
        <taxon>Poales</taxon>
        <taxon>Poaceae</taxon>
        <taxon>PACMAD clade</taxon>
        <taxon>Panicoideae</taxon>
        <taxon>Panicodae</taxon>
        <taxon>Paniceae</taxon>
        <taxon>Melinidinae</taxon>
        <taxon>Urochloa</taxon>
    </lineage>
</organism>
<evidence type="ECO:0000256" key="5">
    <source>
        <dbReference type="SAM" id="MobiDB-lite"/>
    </source>
</evidence>
<feature type="compositionally biased region" description="Pro residues" evidence="5">
    <location>
        <begin position="88"/>
        <end position="100"/>
    </location>
</feature>
<proteinExistence type="inferred from homology"/>
<evidence type="ECO:0000313" key="7">
    <source>
        <dbReference type="EMBL" id="CAL4891213.1"/>
    </source>
</evidence>
<dbReference type="SUPFAM" id="SSF47459">
    <property type="entry name" value="HLH, helix-loop-helix DNA-binding domain"/>
    <property type="match status" value="1"/>
</dbReference>
<gene>
    <name evidence="7" type="ORF">URODEC1_LOCUS3668</name>
</gene>
<dbReference type="Gene3D" id="4.10.280.10">
    <property type="entry name" value="Helix-loop-helix DNA-binding domain"/>
    <property type="match status" value="1"/>
</dbReference>
<dbReference type="Proteomes" id="UP001497457">
    <property type="component" value="Chromosome 10rd"/>
</dbReference>
<feature type="compositionally biased region" description="Polar residues" evidence="5">
    <location>
        <begin position="139"/>
        <end position="148"/>
    </location>
</feature>
<dbReference type="AlphaFoldDB" id="A0ABC8VI47"/>
<dbReference type="PANTHER" id="PTHR45855">
    <property type="entry name" value="TRANSCRIPTION FACTOR PIF1-RELATED"/>
    <property type="match status" value="1"/>
</dbReference>
<feature type="region of interest" description="Disordered" evidence="5">
    <location>
        <begin position="63"/>
        <end position="107"/>
    </location>
</feature>
<feature type="compositionally biased region" description="Low complexity" evidence="5">
    <location>
        <begin position="26"/>
        <end position="36"/>
    </location>
</feature>
<feature type="domain" description="BHLH" evidence="6">
    <location>
        <begin position="180"/>
        <end position="229"/>
    </location>
</feature>
<dbReference type="InterPro" id="IPR031066">
    <property type="entry name" value="bHLH_ALC-like_plant"/>
</dbReference>
<feature type="compositionally biased region" description="Low complexity" evidence="5">
    <location>
        <begin position="320"/>
        <end position="336"/>
    </location>
</feature>
<dbReference type="EMBL" id="OZ075120">
    <property type="protein sequence ID" value="CAL4891213.1"/>
    <property type="molecule type" value="Genomic_DNA"/>
</dbReference>
<evidence type="ECO:0000313" key="8">
    <source>
        <dbReference type="Proteomes" id="UP001497457"/>
    </source>
</evidence>
<dbReference type="Pfam" id="PF00010">
    <property type="entry name" value="HLH"/>
    <property type="match status" value="1"/>
</dbReference>
<reference evidence="7 8" key="2">
    <citation type="submission" date="2024-10" db="EMBL/GenBank/DDBJ databases">
        <authorList>
            <person name="Ryan C."/>
        </authorList>
    </citation>
    <scope>NUCLEOTIDE SEQUENCE [LARGE SCALE GENOMIC DNA]</scope>
</reference>
<feature type="compositionally biased region" description="Basic and acidic residues" evidence="5">
    <location>
        <begin position="180"/>
        <end position="189"/>
    </location>
</feature>
<name>A0ABC8VI47_9POAL</name>
<sequence length="349" mass="36752">MNYPGHDPADPWWCFPGDDAGDGDAGEAATAAAGDTSSSFADVLADYSTYVVGRDDLFDLAWEQGGEGAGSAPESTTIPPSEPCRLSSPPPGFKPPPPPAAEVRLGPPSEEEMAAWLSAIVKGEELAITGDGREDVASKGSSDASMSTDDTKEKLPITEGISSKQQEIKNPPEGGSSRSHHGEAHNLTEKRRRNKIKERLRTLQQLVPGCDKSNQASTLDQTIQYMKTLQHHLQKMSGGSAHPPAAEIPVVPPRYAPPGAPVAVPIMPATPMVLAPAPTSMVPFEAMFQMPHYPTAVPVMMPAAAASLYPVAAPARVTVAPEDAGSSASHRQGSSRSKGRSGSSRRQKH</sequence>
<comment type="similarity">
    <text evidence="1">Belongs to the bHLH protein family.</text>
</comment>
<evidence type="ECO:0000256" key="3">
    <source>
        <dbReference type="ARBA" id="ARBA00023125"/>
    </source>
</evidence>
<keyword evidence="3" id="KW-0238">DNA-binding</keyword>
<dbReference type="InterPro" id="IPR036638">
    <property type="entry name" value="HLH_DNA-bd_sf"/>
</dbReference>
<dbReference type="PROSITE" id="PS50888">
    <property type="entry name" value="BHLH"/>
    <property type="match status" value="1"/>
</dbReference>
<feature type="region of interest" description="Disordered" evidence="5">
    <location>
        <begin position="320"/>
        <end position="349"/>
    </location>
</feature>
<evidence type="ECO:0000256" key="4">
    <source>
        <dbReference type="ARBA" id="ARBA00023163"/>
    </source>
</evidence>
<accession>A0ABC8VI47</accession>